<dbReference type="GO" id="GO:0032266">
    <property type="term" value="F:phosphatidylinositol-3-phosphate binding"/>
    <property type="evidence" value="ECO:0007669"/>
    <property type="project" value="InterPro"/>
</dbReference>
<dbReference type="InterPro" id="IPR057946">
    <property type="entry name" value="TPR_ZFYVE26"/>
</dbReference>
<reference evidence="7 8" key="1">
    <citation type="journal article" date="2018" name="Gigascience">
        <title>Genomes of trombidid mites reveal novel predicted allergens and laterally-transferred genes associated with secondary metabolism.</title>
        <authorList>
            <person name="Dong X."/>
            <person name="Chaisiri K."/>
            <person name="Xia D."/>
            <person name="Armstrong S.D."/>
            <person name="Fang Y."/>
            <person name="Donnelly M.J."/>
            <person name="Kadowaki T."/>
            <person name="McGarry J.W."/>
            <person name="Darby A.C."/>
            <person name="Makepeace B.L."/>
        </authorList>
    </citation>
    <scope>NUCLEOTIDE SEQUENCE [LARGE SCALE GENOMIC DNA]</scope>
    <source>
        <strain evidence="7">UoL-WK</strain>
    </source>
</reference>
<evidence type="ECO:0000256" key="2">
    <source>
        <dbReference type="ARBA" id="ARBA00022723"/>
    </source>
</evidence>
<dbReference type="InterPro" id="IPR011011">
    <property type="entry name" value="Znf_FYVE_PHD"/>
</dbReference>
<dbReference type="InterPro" id="IPR028730">
    <property type="entry name" value="ZFYVE26"/>
</dbReference>
<evidence type="ECO:0000259" key="6">
    <source>
        <dbReference type="PROSITE" id="PS50178"/>
    </source>
</evidence>
<dbReference type="GO" id="GO:0005765">
    <property type="term" value="C:lysosomal membrane"/>
    <property type="evidence" value="ECO:0007669"/>
    <property type="project" value="TreeGrafter"/>
</dbReference>
<evidence type="ECO:0000256" key="4">
    <source>
        <dbReference type="ARBA" id="ARBA00022833"/>
    </source>
</evidence>
<keyword evidence="8" id="KW-1185">Reference proteome</keyword>
<gene>
    <name evidence="7" type="ORF">B4U79_15548</name>
</gene>
<dbReference type="Pfam" id="PF25569">
    <property type="entry name" value="TPR_ZFYVE26"/>
    <property type="match status" value="1"/>
</dbReference>
<accession>A0A3S3PK36</accession>
<dbReference type="GO" id="GO:0005813">
    <property type="term" value="C:centrosome"/>
    <property type="evidence" value="ECO:0007669"/>
    <property type="project" value="TreeGrafter"/>
</dbReference>
<dbReference type="GO" id="GO:0008270">
    <property type="term" value="F:zinc ion binding"/>
    <property type="evidence" value="ECO:0007669"/>
    <property type="project" value="UniProtKB-KW"/>
</dbReference>
<dbReference type="PANTHER" id="PTHR46591:SF1">
    <property type="entry name" value="ZINC FINGER FYVE DOMAIN-CONTAINING PROTEIN 26"/>
    <property type="match status" value="1"/>
</dbReference>
<keyword evidence="3 5" id="KW-0863">Zinc-finger</keyword>
<proteinExistence type="predicted"/>
<dbReference type="STRING" id="1965070.A0A3S3PK36"/>
<dbReference type="SUPFAM" id="SSF57903">
    <property type="entry name" value="FYVE/PHD zinc finger"/>
    <property type="match status" value="1"/>
</dbReference>
<protein>
    <submittedName>
        <fullName evidence="7">Zinc finger FYVE domain-containing protein-like protein</fullName>
    </submittedName>
</protein>
<organism evidence="7 8">
    <name type="scientific">Dinothrombium tinctorium</name>
    <dbReference type="NCBI Taxonomy" id="1965070"/>
    <lineage>
        <taxon>Eukaryota</taxon>
        <taxon>Metazoa</taxon>
        <taxon>Ecdysozoa</taxon>
        <taxon>Arthropoda</taxon>
        <taxon>Chelicerata</taxon>
        <taxon>Arachnida</taxon>
        <taxon>Acari</taxon>
        <taxon>Acariformes</taxon>
        <taxon>Trombidiformes</taxon>
        <taxon>Prostigmata</taxon>
        <taxon>Anystina</taxon>
        <taxon>Parasitengona</taxon>
        <taxon>Trombidioidea</taxon>
        <taxon>Trombidiidae</taxon>
        <taxon>Dinothrombium</taxon>
    </lineage>
</organism>
<dbReference type="GO" id="GO:0032465">
    <property type="term" value="P:regulation of cytokinesis"/>
    <property type="evidence" value="ECO:0007669"/>
    <property type="project" value="TreeGrafter"/>
</dbReference>
<dbReference type="InterPro" id="IPR013083">
    <property type="entry name" value="Znf_RING/FYVE/PHD"/>
</dbReference>
<evidence type="ECO:0000256" key="1">
    <source>
        <dbReference type="ARBA" id="ARBA00022553"/>
    </source>
</evidence>
<evidence type="ECO:0000313" key="8">
    <source>
        <dbReference type="Proteomes" id="UP000285301"/>
    </source>
</evidence>
<sequence>MEKKNDSNSDEGIAFEKECIRSLLERNCSKRVSQDLQKCVSLFGNRNDKKLMFAIDALLSFSLSDCGHYSPENPEIFFEQLLSASNASSDSSNFAEILRIKCVLLRTMKKYGIPINRMTANKLSLELALLEEDSEISRELLLLINNWYSDQERFISKLNQLVLVNPYFAELLINKLNEFSSNLPKNQQFKNRNFNFIISNCLTDALDLDFRTLFSILNIFPDDELKDDNFSSFKNVLKQVQSKGSGSDELFGRFYASIVGRPTYKLANKLTEIHWNTEKEVDDNMFLFIEKVSKNFKIENCFLATVLEKKHFLCEIVAVDMNKFRVLPDRLKIIYLLDKLYYSYTVRFDATEYQYIIDKLQEIVWNGDEALTHSDVVLEMLINNLKWIFEFIEWCTNKFSSPENLRLSLFQSFTVCESPLNVLHKHGILNLLTSQDVEVLNTINELLAGHSNKNEVMLWNGYMAIKLCMNCILNFTSIENNESFEETLNQVKSFLRKLLPITFRVEVLENLFGLLFVTAKDIVDEKENDPDEDGYVEDSYTNTGKNTSDVGEHLLVESKPTTTASSASYVATSSFFSSIDPVNFLFPSELVPQYLSLLNEEVEETQTLLFTFQRKTAEQREDTLDEVPQQLNIKSSVTNYHDCKSRLQSLKDNIIEALWRYDVIEPTIVKQVVHPKKEVRNNVEILISDSEDIEQRGSLENADCALSEEFKNSINQKEVFSSVIPCMLASPKQLLRYCIIEDKIDKAKQVYQLFEESLRNTEEAFELFVIKKCHELSTKLKLFTTKKTSSAVTSRIAETAAKGLQKSEIQAILHEFYLCVNTETGNKVDSNRLSLDFAITSCPSLVLSQIILETTSRTSKVGNGRLGFEKLESLFNQLSSMISLFLEQNSFKNIELPSILSYSFDENLFVMPHVCSDVIEKMNSLKLCIMHLRTIIFEDNREASRSIPDHRKLIVEYQKLLRLCPTNKHSYLRALFFHVRKVSKALTECRKRSESFKKEFTELDQEFCSSKHANGTFFSVLYKSPAVTLCSMILKLGISPKVVDDLAKDMKVDLLETLCSLFSPFIPAVPKDDLDFELVDSFHPALCELIQCYLTGSQSNNESVCIQNYFDDETETSSQENKYVEKIKNNNELIEYFRSKSWILIEILNILKLLKLGSIRRNRDEGLMKEGSPLQTWISLISSMFQYEAKEDPVLIRSLALHPKIPASHNYVMKILEKLAQNKDLVKIYDLLRFIDMKNPSSSLMALKTAILLKLTQETQNVKFALQINDVKTKSALIYNTVLKSDSYSDTNTAIRALKSALSVIEESPDFQQTFITTSSELKLLMKKVLCYAKIAELAGLRSWKDALNNLSDIDILTILKTRKAYSVALDWNELNLNSEKLDIETETMKSELLLLAYCEKKQMNLLEDVLQHSSDPVALAEKILPQVDDWNSKSFLVSFISKNFAKLSPEKHEFYSNYMLGIKLINFLPPANQSQYIALCAKPELIVEQMLMNMEFEALEKSLKIHKLIKCDELIEKYAKKAVDIEVVDNLSFVGSDTTMVSSTILCEQSAFVMPSKIPTIDQWIPDNKVSFCMLCKLEKFSMFNRRHHCRRCGRVICGTCSRNVLVIPEVTPFAAVRVCDDCYTQTRARSPRKESTTSFASSIKTFRWILAQCEDQNEALREEFYYESAPSSSLCLSILKLHSDGKKCSDVIIEKFCKPLFDILSSNQVDYGLVINTIKSLLISAKVLVSDDDSYFIDKINFLLARIDIVKMLVNENCIDRSLISCVVNDENAFLKLQEKLIEMERFELALNIAMKFGINLKPIWKTWAVVCLKNRMFTEARAKYKHCFVPKASGEASSINGKLLEEIFDILEKLKSSDGPSLRERCKAIKNGQNLVKDKALTPNLPPSLMNEAFYYLDCYGSKEDFVKFYLRFDMIRNAVETFISESHQSSLNTIFISALLIPCLNKGTLEKTLNSIHALDPTLSKIWRYLYFACKFLSQNNYYNTLYTLQLFMGDYIRAAITQINYFYLNPPATDYNQLYRRKEHLILAKQHCRDYLANMDHLHKGCYYMSANDVKNQIRTIDFQIEISTKFHEKGIKGFLEFGETSSKNSPLPTLLDHNKARKTLLAALVAVEGGSTVAEAFTLAQQIIKDHCLDGAQVYRFAGRTIMQNHNINVLSQFLSCIRASLPPEESSLLCDDVIGSCIRNCTNNELMEPLIKLLISDINKIDAYIFCNKLKSAYLLAVRLERITDVRRIHSLAVRTNQERIKQICEAFLNKYDKN</sequence>
<dbReference type="Gene3D" id="3.30.40.10">
    <property type="entry name" value="Zinc/RING finger domain, C3HC4 (zinc finger)"/>
    <property type="match status" value="1"/>
</dbReference>
<dbReference type="SMART" id="SM00064">
    <property type="entry name" value="FYVE"/>
    <property type="match status" value="1"/>
</dbReference>
<evidence type="ECO:0000256" key="3">
    <source>
        <dbReference type="ARBA" id="ARBA00022771"/>
    </source>
</evidence>
<dbReference type="PANTHER" id="PTHR46591">
    <property type="entry name" value="ZINC FINGER FYVE DOMAIN-CONTAINING PROTEIN 26"/>
    <property type="match status" value="1"/>
</dbReference>
<dbReference type="PROSITE" id="PS50178">
    <property type="entry name" value="ZF_FYVE"/>
    <property type="match status" value="1"/>
</dbReference>
<comment type="caution">
    <text evidence="7">The sequence shown here is derived from an EMBL/GenBank/DDBJ whole genome shotgun (WGS) entry which is preliminary data.</text>
</comment>
<dbReference type="OrthoDB" id="6514509at2759"/>
<dbReference type="GO" id="GO:0000281">
    <property type="term" value="P:mitotic cytokinesis"/>
    <property type="evidence" value="ECO:0007669"/>
    <property type="project" value="InterPro"/>
</dbReference>
<evidence type="ECO:0000256" key="5">
    <source>
        <dbReference type="PROSITE-ProRule" id="PRU00091"/>
    </source>
</evidence>
<name>A0A3S3PK36_9ACAR</name>
<keyword evidence="1" id="KW-0597">Phosphoprotein</keyword>
<feature type="domain" description="FYVE-type" evidence="6">
    <location>
        <begin position="1568"/>
        <end position="1629"/>
    </location>
</feature>
<dbReference type="GO" id="GO:0000724">
    <property type="term" value="P:double-strand break repair via homologous recombination"/>
    <property type="evidence" value="ECO:0007669"/>
    <property type="project" value="InterPro"/>
</dbReference>
<dbReference type="InterPro" id="IPR017455">
    <property type="entry name" value="Znf_FYVE-rel"/>
</dbReference>
<evidence type="ECO:0000313" key="7">
    <source>
        <dbReference type="EMBL" id="RWS14108.1"/>
    </source>
</evidence>
<dbReference type="EMBL" id="NCKU01000799">
    <property type="protein sequence ID" value="RWS14108.1"/>
    <property type="molecule type" value="Genomic_DNA"/>
</dbReference>
<dbReference type="InterPro" id="IPR000306">
    <property type="entry name" value="Znf_FYVE"/>
</dbReference>
<dbReference type="Proteomes" id="UP000285301">
    <property type="component" value="Unassembled WGS sequence"/>
</dbReference>
<keyword evidence="4" id="KW-0862">Zinc</keyword>
<keyword evidence="2" id="KW-0479">Metal-binding</keyword>
<dbReference type="Pfam" id="PF01363">
    <property type="entry name" value="FYVE"/>
    <property type="match status" value="1"/>
</dbReference>
<dbReference type="GO" id="GO:0030496">
    <property type="term" value="C:midbody"/>
    <property type="evidence" value="ECO:0007669"/>
    <property type="project" value="TreeGrafter"/>
</dbReference>